<keyword evidence="5" id="KW-1185">Reference proteome</keyword>
<dbReference type="PANTHER" id="PTHR44240:SF10">
    <property type="entry name" value="J DOMAIN-CONTAINING PROTEIN"/>
    <property type="match status" value="1"/>
</dbReference>
<dbReference type="InterPro" id="IPR052276">
    <property type="entry name" value="Diphthamide-biosynth_chaperone"/>
</dbReference>
<dbReference type="AlphaFoldDB" id="A0A897MVL9"/>
<evidence type="ECO:0000256" key="1">
    <source>
        <dbReference type="SAM" id="MobiDB-lite"/>
    </source>
</evidence>
<dbReference type="InterPro" id="IPR036869">
    <property type="entry name" value="J_dom_sf"/>
</dbReference>
<gene>
    <name evidence="4" type="primary">cbpA</name>
    <name evidence="4" type="ORF">AArcS_1095</name>
</gene>
<feature type="transmembrane region" description="Helical" evidence="2">
    <location>
        <begin position="7"/>
        <end position="24"/>
    </location>
</feature>
<dbReference type="CDD" id="cd06257">
    <property type="entry name" value="DnaJ"/>
    <property type="match status" value="1"/>
</dbReference>
<dbReference type="Gene3D" id="1.10.287.110">
    <property type="entry name" value="DnaJ domain"/>
    <property type="match status" value="1"/>
</dbReference>
<dbReference type="PANTHER" id="PTHR44240">
    <property type="entry name" value="DNAJ DOMAIN (PROKARYOTIC HEAT SHOCK PROTEIN)-RELATED"/>
    <property type="match status" value="1"/>
</dbReference>
<proteinExistence type="predicted"/>
<feature type="region of interest" description="Disordered" evidence="1">
    <location>
        <begin position="61"/>
        <end position="115"/>
    </location>
</feature>
<dbReference type="Pfam" id="PF00226">
    <property type="entry name" value="DnaJ"/>
    <property type="match status" value="1"/>
</dbReference>
<keyword evidence="2" id="KW-1133">Transmembrane helix</keyword>
<reference evidence="4" key="1">
    <citation type="submission" date="2020-11" db="EMBL/GenBank/DDBJ databases">
        <title>Carbohydrate-dependent, anaerobic sulfur respiration: A novel catabolism in halophilic archaea.</title>
        <authorList>
            <person name="Sorokin D.Y."/>
            <person name="Messina E."/>
            <person name="Smedile F."/>
            <person name="La Cono V."/>
            <person name="Hallsworth J.E."/>
            <person name="Yakimov M.M."/>
        </authorList>
    </citation>
    <scope>NUCLEOTIDE SEQUENCE</scope>
    <source>
        <strain evidence="4">AArc-S</strain>
    </source>
</reference>
<dbReference type="SMART" id="SM00271">
    <property type="entry name" value="DnaJ"/>
    <property type="match status" value="1"/>
</dbReference>
<dbReference type="RefSeq" id="WP_238479470.1">
    <property type="nucleotide sequence ID" value="NZ_CP064786.1"/>
</dbReference>
<organism evidence="4 5">
    <name type="scientific">Natranaeroarchaeum sulfidigenes</name>
    <dbReference type="NCBI Taxonomy" id="2784880"/>
    <lineage>
        <taxon>Archaea</taxon>
        <taxon>Methanobacteriati</taxon>
        <taxon>Methanobacteriota</taxon>
        <taxon>Stenosarchaea group</taxon>
        <taxon>Halobacteria</taxon>
        <taxon>Halobacteriales</taxon>
        <taxon>Natronoarchaeaceae</taxon>
        <taxon>Natranaeroarchaeum</taxon>
    </lineage>
</organism>
<evidence type="ECO:0000313" key="4">
    <source>
        <dbReference type="EMBL" id="QSG02315.1"/>
    </source>
</evidence>
<keyword evidence="2" id="KW-0472">Membrane</keyword>
<dbReference type="Proteomes" id="UP000663586">
    <property type="component" value="Chromosome"/>
</dbReference>
<evidence type="ECO:0000259" key="3">
    <source>
        <dbReference type="PROSITE" id="PS50076"/>
    </source>
</evidence>
<evidence type="ECO:0000256" key="2">
    <source>
        <dbReference type="SAM" id="Phobius"/>
    </source>
</evidence>
<accession>A0A897MVL9</accession>
<dbReference type="EMBL" id="CP064786">
    <property type="protein sequence ID" value="QSG02315.1"/>
    <property type="molecule type" value="Genomic_DNA"/>
</dbReference>
<dbReference type="GeneID" id="70684481"/>
<feature type="transmembrane region" description="Helical" evidence="2">
    <location>
        <begin position="30"/>
        <end position="50"/>
    </location>
</feature>
<sequence>MNRQTIGYALVFVFGLMALLQAVLAIRFNLFFLLVACLFGASAYLIWYHVSGRMEQRVRQEATRDRRTASQGGFGAGPRDQRFRGARRDPTRNRRGGDWSRRAPTSTEEPTRREAYRILDLGRDADRSAVRDAYREKVKSVHPDTANGDEEEFKRVTRAYERLTE</sequence>
<dbReference type="InterPro" id="IPR001623">
    <property type="entry name" value="DnaJ_domain"/>
</dbReference>
<dbReference type="SUPFAM" id="SSF46565">
    <property type="entry name" value="Chaperone J-domain"/>
    <property type="match status" value="1"/>
</dbReference>
<dbReference type="PROSITE" id="PS50076">
    <property type="entry name" value="DNAJ_2"/>
    <property type="match status" value="1"/>
</dbReference>
<feature type="compositionally biased region" description="Basic and acidic residues" evidence="1">
    <location>
        <begin position="79"/>
        <end position="101"/>
    </location>
</feature>
<name>A0A897MVL9_9EURY</name>
<keyword evidence="2" id="KW-0812">Transmembrane</keyword>
<dbReference type="PRINTS" id="PR00625">
    <property type="entry name" value="JDOMAIN"/>
</dbReference>
<feature type="domain" description="J" evidence="3">
    <location>
        <begin position="114"/>
        <end position="165"/>
    </location>
</feature>
<evidence type="ECO:0000313" key="5">
    <source>
        <dbReference type="Proteomes" id="UP000663586"/>
    </source>
</evidence>
<dbReference type="KEGG" id="hara:AArcS_1095"/>
<protein>
    <submittedName>
        <fullName evidence="4">DnaJ-class molecular chaperone</fullName>
    </submittedName>
</protein>